<proteinExistence type="predicted"/>
<dbReference type="RefSeq" id="WP_133362325.1">
    <property type="nucleotide sequence ID" value="NZ_CP037940.1"/>
</dbReference>
<name>A0A4V1AIE7_9LACO</name>
<sequence>MTDSEQRAARTAEINAKLTEMHQVEPAKLGFSGIMMEAGLKRELQQLELAERKANGKEIQ</sequence>
<dbReference type="KEGG" id="wei:EQG49_01600"/>
<dbReference type="AlphaFoldDB" id="A0A4V1AIE7"/>
<protein>
    <submittedName>
        <fullName evidence="1">Uncharacterized protein</fullName>
    </submittedName>
</protein>
<keyword evidence="2" id="KW-1185">Reference proteome</keyword>
<reference evidence="2" key="1">
    <citation type="submission" date="2019-03" db="EMBL/GenBank/DDBJ databases">
        <title>Weissella sp. 26KH-42 Genome sequencing.</title>
        <authorList>
            <person name="Heo J."/>
            <person name="Kim S.-J."/>
            <person name="Kim J.-S."/>
            <person name="Hong S.-B."/>
            <person name="Kwon S.-W."/>
        </authorList>
    </citation>
    <scope>NUCLEOTIDE SEQUENCE [LARGE SCALE GENOMIC DNA]</scope>
    <source>
        <strain evidence="2">26KH-42</strain>
    </source>
</reference>
<dbReference type="Proteomes" id="UP000292886">
    <property type="component" value="Chromosome"/>
</dbReference>
<dbReference type="EMBL" id="CP037940">
    <property type="protein sequence ID" value="QBO35245.1"/>
    <property type="molecule type" value="Genomic_DNA"/>
</dbReference>
<organism evidence="1 2">
    <name type="scientific">Periweissella cryptocerci</name>
    <dbReference type="NCBI Taxonomy" id="2506420"/>
    <lineage>
        <taxon>Bacteria</taxon>
        <taxon>Bacillati</taxon>
        <taxon>Bacillota</taxon>
        <taxon>Bacilli</taxon>
        <taxon>Lactobacillales</taxon>
        <taxon>Lactobacillaceae</taxon>
        <taxon>Periweissella</taxon>
    </lineage>
</organism>
<evidence type="ECO:0000313" key="2">
    <source>
        <dbReference type="Proteomes" id="UP000292886"/>
    </source>
</evidence>
<evidence type="ECO:0000313" key="1">
    <source>
        <dbReference type="EMBL" id="QBO35245.1"/>
    </source>
</evidence>
<accession>A0A4V1AIE7</accession>
<gene>
    <name evidence="1" type="ORF">EQG49_01600</name>
</gene>